<dbReference type="SUPFAM" id="SSF89733">
    <property type="entry name" value="L-sulfolactate dehydrogenase-like"/>
    <property type="match status" value="1"/>
</dbReference>
<evidence type="ECO:0000313" key="4">
    <source>
        <dbReference type="Proteomes" id="UP000230423"/>
    </source>
</evidence>
<organism evidence="3 4">
    <name type="scientific">Teladorsagia circumcincta</name>
    <name type="common">Brown stomach worm</name>
    <name type="synonym">Ostertagia circumcincta</name>
    <dbReference type="NCBI Taxonomy" id="45464"/>
    <lineage>
        <taxon>Eukaryota</taxon>
        <taxon>Metazoa</taxon>
        <taxon>Ecdysozoa</taxon>
        <taxon>Nematoda</taxon>
        <taxon>Chromadorea</taxon>
        <taxon>Rhabditida</taxon>
        <taxon>Rhabditina</taxon>
        <taxon>Rhabditomorpha</taxon>
        <taxon>Strongyloidea</taxon>
        <taxon>Trichostrongylidae</taxon>
        <taxon>Teladorsagia</taxon>
    </lineage>
</organism>
<dbReference type="InterPro" id="IPR036111">
    <property type="entry name" value="Mal/L-sulfo/L-lacto_DH-like_sf"/>
</dbReference>
<dbReference type="AlphaFoldDB" id="A0A2G9TNV1"/>
<dbReference type="InterPro" id="IPR003767">
    <property type="entry name" value="Malate/L-lactate_DH-like"/>
</dbReference>
<name>A0A2G9TNV1_TELCI</name>
<evidence type="ECO:0000256" key="1">
    <source>
        <dbReference type="ARBA" id="ARBA00006056"/>
    </source>
</evidence>
<dbReference type="PANTHER" id="PTHR11091">
    <property type="entry name" value="OXIDOREDUCTASE-RELATED"/>
    <property type="match status" value="1"/>
</dbReference>
<protein>
    <submittedName>
        <fullName evidence="3">Malate/L-lactate dehydrogenase</fullName>
    </submittedName>
</protein>
<reference evidence="3 4" key="1">
    <citation type="submission" date="2015-09" db="EMBL/GenBank/DDBJ databases">
        <title>Draft genome of the parasitic nematode Teladorsagia circumcincta isolate WARC Sus (inbred).</title>
        <authorList>
            <person name="Mitreva M."/>
        </authorList>
    </citation>
    <scope>NUCLEOTIDE SEQUENCE [LARGE SCALE GENOMIC DNA]</scope>
    <source>
        <strain evidence="3 4">S</strain>
    </source>
</reference>
<evidence type="ECO:0000313" key="3">
    <source>
        <dbReference type="EMBL" id="PIO59010.1"/>
    </source>
</evidence>
<comment type="similarity">
    <text evidence="1">Belongs to the LDH2/MDH2 oxidoreductase family.</text>
</comment>
<keyword evidence="4" id="KW-1185">Reference proteome</keyword>
<dbReference type="Pfam" id="PF02615">
    <property type="entry name" value="Ldh_2"/>
    <property type="match status" value="1"/>
</dbReference>
<dbReference type="OrthoDB" id="7881616at2759"/>
<proteinExistence type="inferred from homology"/>
<dbReference type="PANTHER" id="PTHR11091:SF0">
    <property type="entry name" value="MALATE DEHYDROGENASE"/>
    <property type="match status" value="1"/>
</dbReference>
<dbReference type="EMBL" id="KZ359098">
    <property type="protein sequence ID" value="PIO59010.1"/>
    <property type="molecule type" value="Genomic_DNA"/>
</dbReference>
<dbReference type="Proteomes" id="UP000230423">
    <property type="component" value="Unassembled WGS sequence"/>
</dbReference>
<sequence length="134" mass="13882">MHEEFLCQFTRAKVTGSTGVKWLDLLVEKFLGIACTNTSPIMYPTRAAKAALGTNPIAIGAEGTGGDSYLLDMATTTVAIGKVEIAKRKGDKVPETWGVAKGGKVSTDAEEIMTGGGLLPIGGGEISGKAVLRV</sequence>
<gene>
    <name evidence="3" type="ORF">TELCIR_19539</name>
</gene>
<accession>A0A2G9TNV1</accession>
<keyword evidence="2" id="KW-0560">Oxidoreductase</keyword>
<dbReference type="Gene3D" id="3.30.1370.60">
    <property type="entry name" value="Hypothetical oxidoreductase yiak, domain 2"/>
    <property type="match status" value="1"/>
</dbReference>
<dbReference type="InterPro" id="IPR043143">
    <property type="entry name" value="Mal/L-sulf/L-lact_DH-like_NADP"/>
</dbReference>
<dbReference type="GO" id="GO:0016491">
    <property type="term" value="F:oxidoreductase activity"/>
    <property type="evidence" value="ECO:0007669"/>
    <property type="project" value="UniProtKB-KW"/>
</dbReference>
<evidence type="ECO:0000256" key="2">
    <source>
        <dbReference type="ARBA" id="ARBA00023002"/>
    </source>
</evidence>